<accession>F0ZJG2</accession>
<keyword evidence="6" id="KW-0520">NAD</keyword>
<keyword evidence="10" id="KW-1185">Reference proteome</keyword>
<dbReference type="FunFam" id="3.40.50.720:FF:000039">
    <property type="entry name" value="Alcohol dehydrogenase AdhP"/>
    <property type="match status" value="1"/>
</dbReference>
<dbReference type="KEGG" id="dpp:DICPUDRAFT_47417"/>
<sequence length="342" mass="36904">MSRNTMKAVAYKSKGSELELVEIAIPSPPPGWVRIKVLSCGICHSDIQIKDLINELRVPGHEVIGKIDKLGEGIKGFTVGEMVGVGFFGGGHCGVCNECLDGEWLDCKCHLPNGLAYNGGYAEYQICPQDALVKVPNGMSPIESAPLLCAGVTVYNGIRNLNLKSGALIGIQGIGGLGHLAVQFARKMGYEVIAMSYGSKKEHLSKELGANHYVDMSKESHYEEIKKIGSVKCIVCTAPSSKEVPKLLNCLGSKGKLLLAAAFEDEFKVAPLSLIFGSKSIISTASGDSRDSQDTLHFANLNNVKPIVQPIPLEKAPEALKNISNARFRYVISFLDENNRKE</sequence>
<dbReference type="VEuPathDB" id="AmoebaDB:DICPUDRAFT_47417"/>
<protein>
    <recommendedName>
        <fullName evidence="8">Enoyl reductase (ER) domain-containing protein</fullName>
    </recommendedName>
</protein>
<dbReference type="InterPro" id="IPR036291">
    <property type="entry name" value="NAD(P)-bd_dom_sf"/>
</dbReference>
<dbReference type="PANTHER" id="PTHR42940">
    <property type="entry name" value="ALCOHOL DEHYDROGENASE 1-RELATED"/>
    <property type="match status" value="1"/>
</dbReference>
<dbReference type="GO" id="GO:0016616">
    <property type="term" value="F:oxidoreductase activity, acting on the CH-OH group of donors, NAD or NADP as acceptor"/>
    <property type="evidence" value="ECO:0000318"/>
    <property type="project" value="GO_Central"/>
</dbReference>
<evidence type="ECO:0000256" key="6">
    <source>
        <dbReference type="ARBA" id="ARBA00023027"/>
    </source>
</evidence>
<evidence type="ECO:0000256" key="5">
    <source>
        <dbReference type="ARBA" id="ARBA00023002"/>
    </source>
</evidence>
<evidence type="ECO:0000256" key="4">
    <source>
        <dbReference type="ARBA" id="ARBA00022833"/>
    </source>
</evidence>
<dbReference type="AlphaFoldDB" id="F0ZJG2"/>
<evidence type="ECO:0000259" key="8">
    <source>
        <dbReference type="SMART" id="SM00829"/>
    </source>
</evidence>
<dbReference type="Pfam" id="PF00107">
    <property type="entry name" value="ADH_zinc_N"/>
    <property type="match status" value="1"/>
</dbReference>
<evidence type="ECO:0000256" key="1">
    <source>
        <dbReference type="ARBA" id="ARBA00001947"/>
    </source>
</evidence>
<evidence type="ECO:0000256" key="2">
    <source>
        <dbReference type="ARBA" id="ARBA00008072"/>
    </source>
</evidence>
<evidence type="ECO:0000313" key="10">
    <source>
        <dbReference type="Proteomes" id="UP000001064"/>
    </source>
</evidence>
<organism evidence="9 10">
    <name type="scientific">Dictyostelium purpureum</name>
    <name type="common">Slime mold</name>
    <dbReference type="NCBI Taxonomy" id="5786"/>
    <lineage>
        <taxon>Eukaryota</taxon>
        <taxon>Amoebozoa</taxon>
        <taxon>Evosea</taxon>
        <taxon>Eumycetozoa</taxon>
        <taxon>Dictyostelia</taxon>
        <taxon>Dictyosteliales</taxon>
        <taxon>Dictyosteliaceae</taxon>
        <taxon>Dictyostelium</taxon>
    </lineage>
</organism>
<comment type="similarity">
    <text evidence="2 7">Belongs to the zinc-containing alcohol dehydrogenase family.</text>
</comment>
<dbReference type="PROSITE" id="PS00059">
    <property type="entry name" value="ADH_ZINC"/>
    <property type="match status" value="1"/>
</dbReference>
<dbReference type="SMART" id="SM00829">
    <property type="entry name" value="PKS_ER"/>
    <property type="match status" value="1"/>
</dbReference>
<dbReference type="Proteomes" id="UP000001064">
    <property type="component" value="Unassembled WGS sequence"/>
</dbReference>
<dbReference type="InterPro" id="IPR011032">
    <property type="entry name" value="GroES-like_sf"/>
</dbReference>
<comment type="cofactor">
    <cofactor evidence="1 7">
        <name>Zn(2+)</name>
        <dbReference type="ChEBI" id="CHEBI:29105"/>
    </cofactor>
</comment>
<dbReference type="EMBL" id="GL871043">
    <property type="protein sequence ID" value="EGC35895.1"/>
    <property type="molecule type" value="Genomic_DNA"/>
</dbReference>
<name>F0ZJG2_DICPU</name>
<dbReference type="SUPFAM" id="SSF50129">
    <property type="entry name" value="GroES-like"/>
    <property type="match status" value="1"/>
</dbReference>
<dbReference type="eggNOG" id="KOG0023">
    <property type="taxonomic scope" value="Eukaryota"/>
</dbReference>
<dbReference type="InterPro" id="IPR013154">
    <property type="entry name" value="ADH-like_N"/>
</dbReference>
<dbReference type="SUPFAM" id="SSF51735">
    <property type="entry name" value="NAD(P)-binding Rossmann-fold domains"/>
    <property type="match status" value="1"/>
</dbReference>
<keyword evidence="3 7" id="KW-0479">Metal-binding</keyword>
<dbReference type="Gene3D" id="3.90.180.10">
    <property type="entry name" value="Medium-chain alcohol dehydrogenases, catalytic domain"/>
    <property type="match status" value="1"/>
</dbReference>
<feature type="domain" description="Enoyl reductase (ER)" evidence="8">
    <location>
        <begin position="15"/>
        <end position="332"/>
    </location>
</feature>
<dbReference type="STRING" id="5786.F0ZJG2"/>
<dbReference type="PANTHER" id="PTHR42940:SF7">
    <property type="entry name" value="ALCOHOL DEHYDROGENASE-LIKE N-TERMINAL DOMAIN-CONTAINING PROTEIN"/>
    <property type="match status" value="1"/>
</dbReference>
<dbReference type="InterPro" id="IPR002328">
    <property type="entry name" value="ADH_Zn_CS"/>
</dbReference>
<dbReference type="InterPro" id="IPR013149">
    <property type="entry name" value="ADH-like_C"/>
</dbReference>
<evidence type="ECO:0000256" key="7">
    <source>
        <dbReference type="RuleBase" id="RU361277"/>
    </source>
</evidence>
<dbReference type="GeneID" id="10500530"/>
<dbReference type="InterPro" id="IPR020843">
    <property type="entry name" value="ER"/>
</dbReference>
<dbReference type="RefSeq" id="XP_003287549.1">
    <property type="nucleotide sequence ID" value="XM_003287501.1"/>
</dbReference>
<dbReference type="Gene3D" id="3.40.50.720">
    <property type="entry name" value="NAD(P)-binding Rossmann-like Domain"/>
    <property type="match status" value="1"/>
</dbReference>
<dbReference type="GO" id="GO:0008270">
    <property type="term" value="F:zinc ion binding"/>
    <property type="evidence" value="ECO:0007669"/>
    <property type="project" value="InterPro"/>
</dbReference>
<dbReference type="Pfam" id="PF08240">
    <property type="entry name" value="ADH_N"/>
    <property type="match status" value="1"/>
</dbReference>
<proteinExistence type="inferred from homology"/>
<dbReference type="OrthoDB" id="17011at2759"/>
<reference evidence="10" key="1">
    <citation type="journal article" date="2011" name="Genome Biol.">
        <title>Comparative genomics of the social amoebae Dictyostelium discoideum and Dictyostelium purpureum.</title>
        <authorList>
            <consortium name="US DOE Joint Genome Institute (JGI-PGF)"/>
            <person name="Sucgang R."/>
            <person name="Kuo A."/>
            <person name="Tian X."/>
            <person name="Salerno W."/>
            <person name="Parikh A."/>
            <person name="Feasley C.L."/>
            <person name="Dalin E."/>
            <person name="Tu H."/>
            <person name="Huang E."/>
            <person name="Barry K."/>
            <person name="Lindquist E."/>
            <person name="Shapiro H."/>
            <person name="Bruce D."/>
            <person name="Schmutz J."/>
            <person name="Salamov A."/>
            <person name="Fey P."/>
            <person name="Gaudet P."/>
            <person name="Anjard C."/>
            <person name="Babu M.M."/>
            <person name="Basu S."/>
            <person name="Bushmanova Y."/>
            <person name="van der Wel H."/>
            <person name="Katoh-Kurasawa M."/>
            <person name="Dinh C."/>
            <person name="Coutinho P.M."/>
            <person name="Saito T."/>
            <person name="Elias M."/>
            <person name="Schaap P."/>
            <person name="Kay R.R."/>
            <person name="Henrissat B."/>
            <person name="Eichinger L."/>
            <person name="Rivero F."/>
            <person name="Putnam N.H."/>
            <person name="West C.M."/>
            <person name="Loomis W.F."/>
            <person name="Chisholm R.L."/>
            <person name="Shaulsky G."/>
            <person name="Strassmann J.E."/>
            <person name="Queller D.C."/>
            <person name="Kuspa A."/>
            <person name="Grigoriev I.V."/>
        </authorList>
    </citation>
    <scope>NUCLEOTIDE SEQUENCE [LARGE SCALE GENOMIC DNA]</scope>
    <source>
        <strain evidence="10">QSDP1</strain>
    </source>
</reference>
<keyword evidence="5" id="KW-0560">Oxidoreductase</keyword>
<dbReference type="InParanoid" id="F0ZJG2"/>
<gene>
    <name evidence="9" type="ORF">DICPUDRAFT_47417</name>
</gene>
<keyword evidence="4 7" id="KW-0862">Zinc</keyword>
<evidence type="ECO:0000313" key="9">
    <source>
        <dbReference type="EMBL" id="EGC35895.1"/>
    </source>
</evidence>
<dbReference type="OMA" id="CRGRNGD"/>
<evidence type="ECO:0000256" key="3">
    <source>
        <dbReference type="ARBA" id="ARBA00022723"/>
    </source>
</evidence>